<sequence length="207" mass="22719">MMHASFPSTTSATALVDRRAVMLEAWRYTHALGSAILRLHGVREAFRLELIRAWATMKRRATLMARGAYNLRAEADAIDAKRWLSAAETEQVRELRTMAAEAERIEAAEQEAAALVAKASLIASAERAVVTFTKANGDKRLMHVEPGELARRVSGKPSPAARTRKARHPHLMPVWDAEKAALRSINLATVNRVTIDGSDHVFSAASA</sequence>
<evidence type="ECO:0000313" key="2">
    <source>
        <dbReference type="Proteomes" id="UP000199286"/>
    </source>
</evidence>
<dbReference type="STRING" id="321339.SAMN05444340_11720"/>
<keyword evidence="2" id="KW-1185">Reference proteome</keyword>
<dbReference type="RefSeq" id="WP_089885046.1">
    <property type="nucleotide sequence ID" value="NZ_FNPF01000017.1"/>
</dbReference>
<dbReference type="EMBL" id="FNPF01000017">
    <property type="protein sequence ID" value="SDY75884.1"/>
    <property type="molecule type" value="Genomic_DNA"/>
</dbReference>
<proteinExistence type="predicted"/>
<dbReference type="Proteomes" id="UP000199286">
    <property type="component" value="Unassembled WGS sequence"/>
</dbReference>
<dbReference type="OrthoDB" id="7726461at2"/>
<evidence type="ECO:0000313" key="1">
    <source>
        <dbReference type="EMBL" id="SDY75884.1"/>
    </source>
</evidence>
<organism evidence="1 2">
    <name type="scientific">Citreimonas salinaria</name>
    <dbReference type="NCBI Taxonomy" id="321339"/>
    <lineage>
        <taxon>Bacteria</taxon>
        <taxon>Pseudomonadati</taxon>
        <taxon>Pseudomonadota</taxon>
        <taxon>Alphaproteobacteria</taxon>
        <taxon>Rhodobacterales</taxon>
        <taxon>Roseobacteraceae</taxon>
        <taxon>Citreimonas</taxon>
    </lineage>
</organism>
<protein>
    <submittedName>
        <fullName evidence="1">Uncharacterized protein</fullName>
    </submittedName>
</protein>
<reference evidence="1 2" key="1">
    <citation type="submission" date="2016-10" db="EMBL/GenBank/DDBJ databases">
        <authorList>
            <person name="de Groot N.N."/>
        </authorList>
    </citation>
    <scope>NUCLEOTIDE SEQUENCE [LARGE SCALE GENOMIC DNA]</scope>
    <source>
        <strain evidence="1 2">DSM 26880</strain>
    </source>
</reference>
<name>A0A1H3MHR2_9RHOB</name>
<gene>
    <name evidence="1" type="ORF">SAMN05444340_11720</name>
</gene>
<dbReference type="AlphaFoldDB" id="A0A1H3MHR2"/>
<accession>A0A1H3MHR2</accession>